<feature type="non-terminal residue" evidence="2">
    <location>
        <position position="1"/>
    </location>
</feature>
<dbReference type="OrthoDB" id="4117406at2759"/>
<organism evidence="2 3">
    <name type="scientific">Aspergillus sclerotialis</name>
    <dbReference type="NCBI Taxonomy" id="2070753"/>
    <lineage>
        <taxon>Eukaryota</taxon>
        <taxon>Fungi</taxon>
        <taxon>Dikarya</taxon>
        <taxon>Ascomycota</taxon>
        <taxon>Pezizomycotina</taxon>
        <taxon>Eurotiomycetes</taxon>
        <taxon>Eurotiomycetidae</taxon>
        <taxon>Eurotiales</taxon>
        <taxon>Aspergillaceae</taxon>
        <taxon>Aspergillus</taxon>
        <taxon>Aspergillus subgen. Polypaecilum</taxon>
    </lineage>
</organism>
<feature type="compositionally biased region" description="Basic residues" evidence="1">
    <location>
        <begin position="105"/>
        <end position="116"/>
    </location>
</feature>
<proteinExistence type="predicted"/>
<feature type="non-terminal residue" evidence="2">
    <location>
        <position position="122"/>
    </location>
</feature>
<dbReference type="EMBL" id="MVGC01001232">
    <property type="protein sequence ID" value="RJE17289.1"/>
    <property type="molecule type" value="Genomic_DNA"/>
</dbReference>
<reference evidence="3" key="1">
    <citation type="submission" date="2017-02" db="EMBL/GenBank/DDBJ databases">
        <authorList>
            <person name="Tafer H."/>
            <person name="Lopandic K."/>
        </authorList>
    </citation>
    <scope>NUCLEOTIDE SEQUENCE [LARGE SCALE GENOMIC DNA]</scope>
    <source>
        <strain evidence="3">CBS 366.77</strain>
    </source>
</reference>
<feature type="compositionally biased region" description="Polar residues" evidence="1">
    <location>
        <begin position="1"/>
        <end position="14"/>
    </location>
</feature>
<evidence type="ECO:0000256" key="1">
    <source>
        <dbReference type="SAM" id="MobiDB-lite"/>
    </source>
</evidence>
<dbReference type="Proteomes" id="UP000266188">
    <property type="component" value="Unassembled WGS sequence"/>
</dbReference>
<feature type="region of interest" description="Disordered" evidence="1">
    <location>
        <begin position="1"/>
        <end position="122"/>
    </location>
</feature>
<keyword evidence="3" id="KW-1185">Reference proteome</keyword>
<feature type="compositionally biased region" description="Polar residues" evidence="1">
    <location>
        <begin position="62"/>
        <end position="98"/>
    </location>
</feature>
<name>A0A3A2Z2N5_9EURO</name>
<evidence type="ECO:0000313" key="2">
    <source>
        <dbReference type="EMBL" id="RJE17289.1"/>
    </source>
</evidence>
<dbReference type="AlphaFoldDB" id="A0A3A2Z2N5"/>
<sequence>RIITTPKWQYQINGAASPHQVFGPGPEQKTSSSPPESPVPEEQKQPHISRLMKTIRKKKSMTTEGRSFSTGSTPPMPSATTPRTPYPHSSTTPVTDNAAQEPPRKKFRIPLFHRRQRPADVL</sequence>
<evidence type="ECO:0000313" key="3">
    <source>
        <dbReference type="Proteomes" id="UP000266188"/>
    </source>
</evidence>
<accession>A0A3A2Z2N5</accession>
<gene>
    <name evidence="2" type="ORF">PHISCL_10374</name>
</gene>
<comment type="caution">
    <text evidence="2">The sequence shown here is derived from an EMBL/GenBank/DDBJ whole genome shotgun (WGS) entry which is preliminary data.</text>
</comment>
<protein>
    <submittedName>
        <fullName evidence="2">Uncharacterized protein</fullName>
    </submittedName>
</protein>